<accession>A0ABT9FNW9</accession>
<dbReference type="EMBL" id="JAPCKK010000011">
    <property type="protein sequence ID" value="MDP4096421.1"/>
    <property type="molecule type" value="Genomic_DNA"/>
</dbReference>
<dbReference type="InterPro" id="IPR059123">
    <property type="entry name" value="StrF_dom"/>
</dbReference>
<reference evidence="2 3" key="1">
    <citation type="submission" date="2022-10" db="EMBL/GenBank/DDBJ databases">
        <title>Paenibacillus description and whole genome data of maize root bacterial community.</title>
        <authorList>
            <person name="Marton D."/>
            <person name="Farkas M."/>
            <person name="Cserhati M."/>
        </authorList>
    </citation>
    <scope>NUCLEOTIDE SEQUENCE [LARGE SCALE GENOMIC DNA]</scope>
    <source>
        <strain evidence="2 3">P96</strain>
    </source>
</reference>
<keyword evidence="3" id="KW-1185">Reference proteome</keyword>
<protein>
    <submittedName>
        <fullName evidence="2">Glycosyltransferase family protein</fullName>
    </submittedName>
</protein>
<feature type="domain" description="Streptomycin biosynthesis protein StrF" evidence="1">
    <location>
        <begin position="14"/>
        <end position="223"/>
    </location>
</feature>
<dbReference type="Pfam" id="PF13712">
    <property type="entry name" value="Glyco_tranf_2_5"/>
    <property type="match status" value="1"/>
</dbReference>
<evidence type="ECO:0000313" key="2">
    <source>
        <dbReference type="EMBL" id="MDP4096421.1"/>
    </source>
</evidence>
<evidence type="ECO:0000313" key="3">
    <source>
        <dbReference type="Proteomes" id="UP001241848"/>
    </source>
</evidence>
<dbReference type="RefSeq" id="WP_305754031.1">
    <property type="nucleotide sequence ID" value="NZ_JAPCKK010000011.1"/>
</dbReference>
<comment type="caution">
    <text evidence="2">The sequence shown here is derived from an EMBL/GenBank/DDBJ whole genome shotgun (WGS) entry which is preliminary data.</text>
</comment>
<gene>
    <name evidence="2" type="ORF">OIN60_06520</name>
</gene>
<dbReference type="SUPFAM" id="SSF53448">
    <property type="entry name" value="Nucleotide-diphospho-sugar transferases"/>
    <property type="match status" value="1"/>
</dbReference>
<sequence>MRGKTMTDEETNFCFVTCVNDEHMYKLCLEHIQSLFLPPGVQLEVVAIRGATSITSGYNQAARNSKAKYKVYLHQDTYIMNRNFLYELLRVFQNHPQLGLVGLIGSGTIPANGVWWESGELFGKVLEYRSTYNYLKFAEAEGPFKNAAAIDGLLMATQYDIPWRDDIFDGWHFYDISQSCEFKRKGYSVGILPQAEPWALHACGVMYPDDIYYRYRDKFLQEYSSDATTFGPNKPF</sequence>
<evidence type="ECO:0000259" key="1">
    <source>
        <dbReference type="Pfam" id="PF13712"/>
    </source>
</evidence>
<dbReference type="Gene3D" id="3.90.550.10">
    <property type="entry name" value="Spore Coat Polysaccharide Biosynthesis Protein SpsA, Chain A"/>
    <property type="match status" value="1"/>
</dbReference>
<proteinExistence type="predicted"/>
<name>A0ABT9FNW9_9BACL</name>
<dbReference type="Proteomes" id="UP001241848">
    <property type="component" value="Unassembled WGS sequence"/>
</dbReference>
<organism evidence="2 3">
    <name type="scientific">Paenibacillus zeirhizosphaerae</name>
    <dbReference type="NCBI Taxonomy" id="2987519"/>
    <lineage>
        <taxon>Bacteria</taxon>
        <taxon>Bacillati</taxon>
        <taxon>Bacillota</taxon>
        <taxon>Bacilli</taxon>
        <taxon>Bacillales</taxon>
        <taxon>Paenibacillaceae</taxon>
        <taxon>Paenibacillus</taxon>
    </lineage>
</organism>
<dbReference type="InterPro" id="IPR029044">
    <property type="entry name" value="Nucleotide-diphossugar_trans"/>
</dbReference>